<name>A0ABZ2FH28_9MICO</name>
<evidence type="ECO:0000256" key="1">
    <source>
        <dbReference type="SAM" id="Phobius"/>
    </source>
</evidence>
<dbReference type="RefSeq" id="WP_068426005.1">
    <property type="nucleotide sequence ID" value="NZ_CP104874.1"/>
</dbReference>
<keyword evidence="1" id="KW-0472">Membrane</keyword>
<keyword evidence="3" id="KW-1185">Reference proteome</keyword>
<proteinExistence type="predicted"/>
<gene>
    <name evidence="2" type="ORF">N5P18_07170</name>
</gene>
<reference evidence="2 3" key="1">
    <citation type="submission" date="2022-09" db="EMBL/GenBank/DDBJ databases">
        <title>Complete genome sequence of Janibacter terrae strain COS04-44, PCL-degrading bacteria isolated from oil spilled coast.</title>
        <authorList>
            <person name="Park H."/>
            <person name="Kim J.Y."/>
            <person name="An S.H."/>
            <person name="Lee C.M."/>
            <person name="Weon H.-Y."/>
        </authorList>
    </citation>
    <scope>NUCLEOTIDE SEQUENCE [LARGE SCALE GENOMIC DNA]</scope>
    <source>
        <strain evidence="2 3">COS04-44</strain>
    </source>
</reference>
<feature type="transmembrane region" description="Helical" evidence="1">
    <location>
        <begin position="135"/>
        <end position="156"/>
    </location>
</feature>
<evidence type="ECO:0000313" key="2">
    <source>
        <dbReference type="EMBL" id="WWF06644.1"/>
    </source>
</evidence>
<feature type="transmembrane region" description="Helical" evidence="1">
    <location>
        <begin position="112"/>
        <end position="129"/>
    </location>
</feature>
<dbReference type="Proteomes" id="UP001381003">
    <property type="component" value="Chromosome"/>
</dbReference>
<sequence>MPAAIAFVVVTLIHLGAQATAPGGVLADLTQVLLVPVLAWFLVATTPAPPSRPVRLALLALGLSWLGDTLPRFADEGSTTGLALMLGCYLLAQVVYAVVLRGTGLDRVARSGVVALVVFDVLVALRALADVELPLHAVWVMLAYVLGQALLVAAIAHQDRARPEAA</sequence>
<evidence type="ECO:0000313" key="3">
    <source>
        <dbReference type="Proteomes" id="UP001381003"/>
    </source>
</evidence>
<dbReference type="EMBL" id="CP104874">
    <property type="protein sequence ID" value="WWF06644.1"/>
    <property type="molecule type" value="Genomic_DNA"/>
</dbReference>
<keyword evidence="1" id="KW-1133">Transmembrane helix</keyword>
<organism evidence="2 3">
    <name type="scientific">Janibacter terrae</name>
    <dbReference type="NCBI Taxonomy" id="103817"/>
    <lineage>
        <taxon>Bacteria</taxon>
        <taxon>Bacillati</taxon>
        <taxon>Actinomycetota</taxon>
        <taxon>Actinomycetes</taxon>
        <taxon>Micrococcales</taxon>
        <taxon>Intrasporangiaceae</taxon>
        <taxon>Janibacter</taxon>
    </lineage>
</organism>
<protein>
    <recommendedName>
        <fullName evidence="4">Lysoplasmalogenase</fullName>
    </recommendedName>
</protein>
<keyword evidence="1" id="KW-0812">Transmembrane</keyword>
<feature type="transmembrane region" description="Helical" evidence="1">
    <location>
        <begin position="80"/>
        <end position="100"/>
    </location>
</feature>
<accession>A0ABZ2FH28</accession>
<evidence type="ECO:0008006" key="4">
    <source>
        <dbReference type="Google" id="ProtNLM"/>
    </source>
</evidence>